<reference evidence="2 3" key="1">
    <citation type="submission" date="2015-03" db="EMBL/GenBank/DDBJ databases">
        <title>Genome sequence of Tenacibaculum sp. S2-2, isolated from intestinal microbiota of sea cucumber, Apostichopus japonicas.</title>
        <authorList>
            <person name="Shao Z."/>
            <person name="Wang L."/>
            <person name="Li X."/>
        </authorList>
    </citation>
    <scope>NUCLEOTIDE SEQUENCE [LARGE SCALE GENOMIC DNA]</scope>
    <source>
        <strain evidence="2 3">S2-2</strain>
    </source>
</reference>
<dbReference type="Proteomes" id="UP000194221">
    <property type="component" value="Unassembled WGS sequence"/>
</dbReference>
<feature type="signal peptide" evidence="1">
    <location>
        <begin position="1"/>
        <end position="31"/>
    </location>
</feature>
<dbReference type="InParanoid" id="A0A1Y2PGE6"/>
<dbReference type="AlphaFoldDB" id="A0A1Y2PGE6"/>
<evidence type="ECO:0000313" key="2">
    <source>
        <dbReference type="EMBL" id="OSY88887.1"/>
    </source>
</evidence>
<name>A0A1Y2PGE6_9FLAO</name>
<protein>
    <recommendedName>
        <fullName evidence="4">Lipocalin-like domain-containing protein</fullName>
    </recommendedName>
</protein>
<accession>A0A1Y2PGE6</accession>
<comment type="caution">
    <text evidence="2">The sequence shown here is derived from an EMBL/GenBank/DDBJ whole genome shotgun (WGS) entry which is preliminary data.</text>
</comment>
<evidence type="ECO:0000313" key="3">
    <source>
        <dbReference type="Proteomes" id="UP000194221"/>
    </source>
</evidence>
<dbReference type="EMBL" id="LAPZ01000002">
    <property type="protein sequence ID" value="OSY88887.1"/>
    <property type="molecule type" value="Genomic_DNA"/>
</dbReference>
<dbReference type="STRING" id="1635173.WH52_04280"/>
<sequence length="165" mass="19103">MLKNKSKYKIMKKIKSLLLLITCIIITSSCSDNNGVDNLTDKELLSKKSWIFNKFEFLSSSFNPHNFTPENFEDRVNTVYKDLSITFNSDETGKIKSSNINKTFTWKLVDNKLTMTLPNPTEPTDDVVDYILSINDTEMQLKMIDSFTLFIQNKEVNAKGIQYYK</sequence>
<keyword evidence="3" id="KW-1185">Reference proteome</keyword>
<gene>
    <name evidence="2" type="ORF">WH52_04280</name>
</gene>
<evidence type="ECO:0008006" key="4">
    <source>
        <dbReference type="Google" id="ProtNLM"/>
    </source>
</evidence>
<evidence type="ECO:0000256" key="1">
    <source>
        <dbReference type="SAM" id="SignalP"/>
    </source>
</evidence>
<keyword evidence="1" id="KW-0732">Signal</keyword>
<dbReference type="PROSITE" id="PS51257">
    <property type="entry name" value="PROKAR_LIPOPROTEIN"/>
    <property type="match status" value="1"/>
</dbReference>
<feature type="chain" id="PRO_5012982958" description="Lipocalin-like domain-containing protein" evidence="1">
    <location>
        <begin position="32"/>
        <end position="165"/>
    </location>
</feature>
<proteinExistence type="predicted"/>
<organism evidence="2 3">
    <name type="scientific">Tenacibaculum holothuriorum</name>
    <dbReference type="NCBI Taxonomy" id="1635173"/>
    <lineage>
        <taxon>Bacteria</taxon>
        <taxon>Pseudomonadati</taxon>
        <taxon>Bacteroidota</taxon>
        <taxon>Flavobacteriia</taxon>
        <taxon>Flavobacteriales</taxon>
        <taxon>Flavobacteriaceae</taxon>
        <taxon>Tenacibaculum</taxon>
    </lineage>
</organism>